<evidence type="ECO:0000313" key="2">
    <source>
        <dbReference type="EMBL" id="KAL3419818.1"/>
    </source>
</evidence>
<feature type="region of interest" description="Disordered" evidence="1">
    <location>
        <begin position="1"/>
        <end position="21"/>
    </location>
</feature>
<evidence type="ECO:0000256" key="1">
    <source>
        <dbReference type="SAM" id="MobiDB-lite"/>
    </source>
</evidence>
<organism evidence="2 3">
    <name type="scientific">Phlyctema vagabunda</name>
    <dbReference type="NCBI Taxonomy" id="108571"/>
    <lineage>
        <taxon>Eukaryota</taxon>
        <taxon>Fungi</taxon>
        <taxon>Dikarya</taxon>
        <taxon>Ascomycota</taxon>
        <taxon>Pezizomycotina</taxon>
        <taxon>Leotiomycetes</taxon>
        <taxon>Helotiales</taxon>
        <taxon>Dermateaceae</taxon>
        <taxon>Phlyctema</taxon>
    </lineage>
</organism>
<proteinExistence type="predicted"/>
<comment type="caution">
    <text evidence="2">The sequence shown here is derived from an EMBL/GenBank/DDBJ whole genome shotgun (WGS) entry which is preliminary data.</text>
</comment>
<evidence type="ECO:0000313" key="3">
    <source>
        <dbReference type="Proteomes" id="UP001629113"/>
    </source>
</evidence>
<dbReference type="Proteomes" id="UP001629113">
    <property type="component" value="Unassembled WGS sequence"/>
</dbReference>
<protein>
    <submittedName>
        <fullName evidence="2">Uncharacterized protein</fullName>
    </submittedName>
</protein>
<name>A0ABR4P920_9HELO</name>
<accession>A0ABR4P920</accession>
<gene>
    <name evidence="2" type="ORF">PVAG01_08316</name>
</gene>
<keyword evidence="3" id="KW-1185">Reference proteome</keyword>
<reference evidence="2 3" key="1">
    <citation type="submission" date="2024-06" db="EMBL/GenBank/DDBJ databases">
        <title>Complete genome of Phlyctema vagabunda strain 19-DSS-EL-015.</title>
        <authorList>
            <person name="Fiorenzani C."/>
        </authorList>
    </citation>
    <scope>NUCLEOTIDE SEQUENCE [LARGE SCALE GENOMIC DNA]</scope>
    <source>
        <strain evidence="2 3">19-DSS-EL-015</strain>
    </source>
</reference>
<sequence>MPRENGGFVLGNRSKRDHSKTEMGLRLNLSSFSSNTGVLSLPLKVCIGE</sequence>
<dbReference type="EMBL" id="JBFCZG010000007">
    <property type="protein sequence ID" value="KAL3419818.1"/>
    <property type="molecule type" value="Genomic_DNA"/>
</dbReference>